<dbReference type="SUPFAM" id="SSF90123">
    <property type="entry name" value="ABC transporter transmembrane region"/>
    <property type="match status" value="1"/>
</dbReference>
<proteinExistence type="predicted"/>
<dbReference type="GO" id="GO:0016887">
    <property type="term" value="F:ATP hydrolysis activity"/>
    <property type="evidence" value="ECO:0007669"/>
    <property type="project" value="InterPro"/>
</dbReference>
<dbReference type="InterPro" id="IPR039421">
    <property type="entry name" value="Type_1_exporter"/>
</dbReference>
<dbReference type="GO" id="GO:0140359">
    <property type="term" value="F:ABC-type transporter activity"/>
    <property type="evidence" value="ECO:0007669"/>
    <property type="project" value="InterPro"/>
</dbReference>
<evidence type="ECO:0000256" key="6">
    <source>
        <dbReference type="ARBA" id="ARBA00023136"/>
    </source>
</evidence>
<dbReference type="AlphaFoldDB" id="A0AB38A600"/>
<dbReference type="PANTHER" id="PTHR24221:SF397">
    <property type="entry name" value="ABC TRANSPORTER, ATP-BINDING TRANSMEMBRANE PROTEIN"/>
    <property type="match status" value="1"/>
</dbReference>
<comment type="subcellular location">
    <subcellularLocation>
        <location evidence="1">Cell membrane</location>
        <topology evidence="1">Multi-pass membrane protein</topology>
    </subcellularLocation>
</comment>
<dbReference type="InterPro" id="IPR003439">
    <property type="entry name" value="ABC_transporter-like_ATP-bd"/>
</dbReference>
<dbReference type="EMBL" id="FNSH01000001">
    <property type="protein sequence ID" value="SEB57189.1"/>
    <property type="molecule type" value="Genomic_DNA"/>
</dbReference>
<dbReference type="RefSeq" id="WP_002563267.1">
    <property type="nucleotide sequence ID" value="NZ_CALJSN010000006.1"/>
</dbReference>
<evidence type="ECO:0000256" key="3">
    <source>
        <dbReference type="ARBA" id="ARBA00022741"/>
    </source>
</evidence>
<dbReference type="FunFam" id="3.40.50.300:FF:001443">
    <property type="entry name" value="ABC transporter, ATP-binding protein"/>
    <property type="match status" value="1"/>
</dbReference>
<evidence type="ECO:0000256" key="5">
    <source>
        <dbReference type="ARBA" id="ARBA00022989"/>
    </source>
</evidence>
<dbReference type="Pfam" id="PF00664">
    <property type="entry name" value="ABC_membrane"/>
    <property type="match status" value="1"/>
</dbReference>
<feature type="transmembrane region" description="Helical" evidence="7">
    <location>
        <begin position="137"/>
        <end position="152"/>
    </location>
</feature>
<feature type="transmembrane region" description="Helical" evidence="7">
    <location>
        <begin position="27"/>
        <end position="49"/>
    </location>
</feature>
<sequence>MREHLKKKFQLTDEGVKGTLHAIKLSFIVYCLLLAPVCLLMLLGNQLILGNVSSTWEYIGIAVVALALLFIALYFEYDAMFNASYRESANLRIDIAKTLANLPLSYFSKHDLSDLAQSIMQDVATIEHAMSHSIPKIYAFYLFIPVIGFMLLSGNVWMGLAVIVPALLRVLVLVIFQDQIVSGNAQYHQVLRDNSEKFQEVIEMHQEIKGYNLSQKIQSELNAQMEYSEKVHLASETKAIIALSTSSLFSFISLGVVLAVGTQLLIGGQINILYLLGYVLAAMKIKEVVDVSSEGFMEILYVAAPVARIKEIKEAVLQEGQDVDLSSFDIELNHVSFAYDEDTPVLKDVSFTAKQGEVTALVGASGCGKSTLLKLISRLYDYDAGSICIDGQDIKAISTDSLFDKTSIVFQDVILFNTSVMENIRIGRPDATDEEVIEAAQLANCIEFIDKMPEGFDTSIGENGAELSGGERQRLSIARAFLKNAPILILDEIAASLDVENEQKIQDSLNKLIQNKTVIVISHRLKSVENVNKIVVLDDGHVESVGSHQELMSTSAIYQNLIQKSQLAETFSY</sequence>
<evidence type="ECO:0000256" key="1">
    <source>
        <dbReference type="ARBA" id="ARBA00004651"/>
    </source>
</evidence>
<dbReference type="Pfam" id="PF00005">
    <property type="entry name" value="ABC_tran"/>
    <property type="match status" value="1"/>
</dbReference>
<dbReference type="InterPro" id="IPR017871">
    <property type="entry name" value="ABC_transporter-like_CS"/>
</dbReference>
<keyword evidence="6 7" id="KW-0472">Membrane</keyword>
<dbReference type="GO" id="GO:0034040">
    <property type="term" value="F:ATPase-coupled lipid transmembrane transporter activity"/>
    <property type="evidence" value="ECO:0007669"/>
    <property type="project" value="TreeGrafter"/>
</dbReference>
<evidence type="ECO:0000256" key="2">
    <source>
        <dbReference type="ARBA" id="ARBA00022692"/>
    </source>
</evidence>
<dbReference type="GO" id="GO:0005886">
    <property type="term" value="C:plasma membrane"/>
    <property type="evidence" value="ECO:0007669"/>
    <property type="project" value="UniProtKB-SubCell"/>
</dbReference>
<keyword evidence="5 7" id="KW-1133">Transmembrane helix</keyword>
<dbReference type="InterPro" id="IPR011527">
    <property type="entry name" value="ABC1_TM_dom"/>
</dbReference>
<dbReference type="Gene3D" id="1.20.1560.10">
    <property type="entry name" value="ABC transporter type 1, transmembrane domain"/>
    <property type="match status" value="1"/>
</dbReference>
<dbReference type="SMART" id="SM00382">
    <property type="entry name" value="AAA"/>
    <property type="match status" value="1"/>
</dbReference>
<evidence type="ECO:0000259" key="9">
    <source>
        <dbReference type="PROSITE" id="PS50929"/>
    </source>
</evidence>
<comment type="caution">
    <text evidence="10">The sequence shown here is derived from an EMBL/GenBank/DDBJ whole genome shotgun (WGS) entry which is preliminary data.</text>
</comment>
<keyword evidence="2 7" id="KW-0812">Transmembrane</keyword>
<dbReference type="GO" id="GO:0005524">
    <property type="term" value="F:ATP binding"/>
    <property type="evidence" value="ECO:0007669"/>
    <property type="project" value="UniProtKB-KW"/>
</dbReference>
<gene>
    <name evidence="10" type="ORF">SAMN04489746_0633</name>
</gene>
<dbReference type="InterPro" id="IPR003593">
    <property type="entry name" value="AAA+_ATPase"/>
</dbReference>
<dbReference type="Proteomes" id="UP000183687">
    <property type="component" value="Unassembled WGS sequence"/>
</dbReference>
<dbReference type="PROSITE" id="PS50929">
    <property type="entry name" value="ABC_TM1F"/>
    <property type="match status" value="1"/>
</dbReference>
<evidence type="ECO:0000313" key="10">
    <source>
        <dbReference type="EMBL" id="SEB57189.1"/>
    </source>
</evidence>
<accession>A0AB38A600</accession>
<name>A0AB38A600_9ACTN</name>
<evidence type="ECO:0000256" key="4">
    <source>
        <dbReference type="ARBA" id="ARBA00022840"/>
    </source>
</evidence>
<protein>
    <submittedName>
        <fullName evidence="10">ATP-binding cassette, subfamily B</fullName>
    </submittedName>
</protein>
<organism evidence="10 11">
    <name type="scientific">Atopobium minutum</name>
    <dbReference type="NCBI Taxonomy" id="1381"/>
    <lineage>
        <taxon>Bacteria</taxon>
        <taxon>Bacillati</taxon>
        <taxon>Actinomycetota</taxon>
        <taxon>Coriobacteriia</taxon>
        <taxon>Coriobacteriales</taxon>
        <taxon>Atopobiaceae</taxon>
        <taxon>Atopobium</taxon>
    </lineage>
</organism>
<dbReference type="PANTHER" id="PTHR24221">
    <property type="entry name" value="ATP-BINDING CASSETTE SUB-FAMILY B"/>
    <property type="match status" value="1"/>
</dbReference>
<dbReference type="PROSITE" id="PS50893">
    <property type="entry name" value="ABC_TRANSPORTER_2"/>
    <property type="match status" value="1"/>
</dbReference>
<evidence type="ECO:0000313" key="11">
    <source>
        <dbReference type="Proteomes" id="UP000183687"/>
    </source>
</evidence>
<dbReference type="InterPro" id="IPR036640">
    <property type="entry name" value="ABC1_TM_sf"/>
</dbReference>
<dbReference type="PROSITE" id="PS00211">
    <property type="entry name" value="ABC_TRANSPORTER_1"/>
    <property type="match status" value="1"/>
</dbReference>
<keyword evidence="3" id="KW-0547">Nucleotide-binding</keyword>
<dbReference type="SUPFAM" id="SSF52540">
    <property type="entry name" value="P-loop containing nucleoside triphosphate hydrolases"/>
    <property type="match status" value="1"/>
</dbReference>
<feature type="transmembrane region" description="Helical" evidence="7">
    <location>
        <begin position="55"/>
        <end position="75"/>
    </location>
</feature>
<dbReference type="InterPro" id="IPR027417">
    <property type="entry name" value="P-loop_NTPase"/>
</dbReference>
<keyword evidence="4 10" id="KW-0067">ATP-binding</keyword>
<feature type="domain" description="ABC transporter" evidence="8">
    <location>
        <begin position="330"/>
        <end position="564"/>
    </location>
</feature>
<feature type="domain" description="ABC transmembrane type-1" evidence="9">
    <location>
        <begin position="27"/>
        <end position="283"/>
    </location>
</feature>
<dbReference type="Gene3D" id="3.40.50.300">
    <property type="entry name" value="P-loop containing nucleotide triphosphate hydrolases"/>
    <property type="match status" value="1"/>
</dbReference>
<reference evidence="10 11" key="1">
    <citation type="submission" date="2016-10" db="EMBL/GenBank/DDBJ databases">
        <authorList>
            <person name="Varghese N."/>
            <person name="Submissions S."/>
        </authorList>
    </citation>
    <scope>NUCLEOTIDE SEQUENCE [LARGE SCALE GENOMIC DNA]</scope>
    <source>
        <strain evidence="10 11">DSM 20586</strain>
    </source>
</reference>
<evidence type="ECO:0000259" key="8">
    <source>
        <dbReference type="PROSITE" id="PS50893"/>
    </source>
</evidence>
<evidence type="ECO:0000256" key="7">
    <source>
        <dbReference type="SAM" id="Phobius"/>
    </source>
</evidence>